<accession>A0A7S3GY52</accession>
<organism evidence="2">
    <name type="scientific">Spumella elongata</name>
    <dbReference type="NCBI Taxonomy" id="89044"/>
    <lineage>
        <taxon>Eukaryota</taxon>
        <taxon>Sar</taxon>
        <taxon>Stramenopiles</taxon>
        <taxon>Ochrophyta</taxon>
        <taxon>Chrysophyceae</taxon>
        <taxon>Chromulinales</taxon>
        <taxon>Chromulinaceae</taxon>
        <taxon>Spumella</taxon>
    </lineage>
</organism>
<dbReference type="AlphaFoldDB" id="A0A7S3GY52"/>
<gene>
    <name evidence="2" type="ORF">SELO1098_LOCUS8586</name>
</gene>
<reference evidence="2" key="1">
    <citation type="submission" date="2021-01" db="EMBL/GenBank/DDBJ databases">
        <authorList>
            <person name="Corre E."/>
            <person name="Pelletier E."/>
            <person name="Niang G."/>
            <person name="Scheremetjew M."/>
            <person name="Finn R."/>
            <person name="Kale V."/>
            <person name="Holt S."/>
            <person name="Cochrane G."/>
            <person name="Meng A."/>
            <person name="Brown T."/>
            <person name="Cohen L."/>
        </authorList>
    </citation>
    <scope>NUCLEOTIDE SEQUENCE</scope>
    <source>
        <strain evidence="2">CCAP 955/1</strain>
    </source>
</reference>
<proteinExistence type="predicted"/>
<feature type="compositionally biased region" description="Basic and acidic residues" evidence="1">
    <location>
        <begin position="1"/>
        <end position="22"/>
    </location>
</feature>
<evidence type="ECO:0000256" key="1">
    <source>
        <dbReference type="SAM" id="MobiDB-lite"/>
    </source>
</evidence>
<sequence length="166" mass="17932">MDEERNPRKPCRSKDGNVRTELRAPPFATSYPVARFPGAQAGGVVDIEVIGGPGDTVDASKGKAGSKSGNSSSSRRRRGEDAPPSTVGVAKSCSAPTLQGGSTAHEAEHFLRNEAALDRALEQSRRFLSRHPDSRRWYHPLSNSDVATFADNYTKCWGGQLYGKTK</sequence>
<feature type="region of interest" description="Disordered" evidence="1">
    <location>
        <begin position="47"/>
        <end position="107"/>
    </location>
</feature>
<protein>
    <submittedName>
        <fullName evidence="2">Uncharacterized protein</fullName>
    </submittedName>
</protein>
<dbReference type="EMBL" id="HBIC01017101">
    <property type="protein sequence ID" value="CAE0279753.1"/>
    <property type="molecule type" value="Transcribed_RNA"/>
</dbReference>
<evidence type="ECO:0000313" key="2">
    <source>
        <dbReference type="EMBL" id="CAE0279753.1"/>
    </source>
</evidence>
<name>A0A7S3GY52_9STRA</name>
<feature type="region of interest" description="Disordered" evidence="1">
    <location>
        <begin position="1"/>
        <end position="33"/>
    </location>
</feature>
<feature type="compositionally biased region" description="Low complexity" evidence="1">
    <location>
        <begin position="62"/>
        <end position="73"/>
    </location>
</feature>